<dbReference type="Proteomes" id="UP000011607">
    <property type="component" value="Unassembled WGS sequence"/>
</dbReference>
<protein>
    <submittedName>
        <fullName evidence="2">Uncharacterized protein</fullName>
    </submittedName>
</protein>
<dbReference type="EMBL" id="AOMA01000182">
    <property type="protein sequence ID" value="EMA30023.1"/>
    <property type="molecule type" value="Genomic_DNA"/>
</dbReference>
<accession>M0LAA4</accession>
<name>M0LAA4_9EURY</name>
<feature type="transmembrane region" description="Helical" evidence="1">
    <location>
        <begin position="20"/>
        <end position="47"/>
    </location>
</feature>
<keyword evidence="1" id="KW-0812">Transmembrane</keyword>
<dbReference type="eggNOG" id="ENOG502N64Z">
    <property type="taxonomic scope" value="Archaea"/>
</dbReference>
<dbReference type="RefSeq" id="WP_006674250.1">
    <property type="nucleotide sequence ID" value="NZ_AOMA01000182.1"/>
</dbReference>
<evidence type="ECO:0000313" key="3">
    <source>
        <dbReference type="Proteomes" id="UP000011607"/>
    </source>
</evidence>
<sequence length="60" mass="6399">MPSINSPRVAPSVLVANVAIPTSLIVLVLLLGGLLTGGIVFLILILFRRRSSRSGERTDQ</sequence>
<evidence type="ECO:0000256" key="1">
    <source>
        <dbReference type="SAM" id="Phobius"/>
    </source>
</evidence>
<keyword evidence="1" id="KW-1133">Transmembrane helix</keyword>
<gene>
    <name evidence="2" type="ORF">C446_16867</name>
</gene>
<evidence type="ECO:0000313" key="2">
    <source>
        <dbReference type="EMBL" id="EMA30023.1"/>
    </source>
</evidence>
<proteinExistence type="predicted"/>
<reference evidence="2 3" key="1">
    <citation type="journal article" date="2014" name="PLoS Genet.">
        <title>Phylogenetically driven sequencing of extremely halophilic archaea reveals strategies for static and dynamic osmo-response.</title>
        <authorList>
            <person name="Becker E.A."/>
            <person name="Seitzer P.M."/>
            <person name="Tritt A."/>
            <person name="Larsen D."/>
            <person name="Krusor M."/>
            <person name="Yao A.I."/>
            <person name="Wu D."/>
            <person name="Madern D."/>
            <person name="Eisen J.A."/>
            <person name="Darling A.E."/>
            <person name="Facciotti M.T."/>
        </authorList>
    </citation>
    <scope>NUCLEOTIDE SEQUENCE [LARGE SCALE GENOMIC DNA]</scope>
    <source>
        <strain evidence="2 3">JCM 10879</strain>
    </source>
</reference>
<keyword evidence="1" id="KW-0472">Membrane</keyword>
<dbReference type="STRING" id="1227454.C446_16867"/>
<keyword evidence="3" id="KW-1185">Reference proteome</keyword>
<dbReference type="AlphaFoldDB" id="M0LAA4"/>
<comment type="caution">
    <text evidence="2">The sequence shown here is derived from an EMBL/GenBank/DDBJ whole genome shotgun (WGS) entry which is preliminary data.</text>
</comment>
<organism evidence="2 3">
    <name type="scientific">Halobiforma nitratireducens JCM 10879</name>
    <dbReference type="NCBI Taxonomy" id="1227454"/>
    <lineage>
        <taxon>Archaea</taxon>
        <taxon>Methanobacteriati</taxon>
        <taxon>Methanobacteriota</taxon>
        <taxon>Stenosarchaea group</taxon>
        <taxon>Halobacteria</taxon>
        <taxon>Halobacteriales</taxon>
        <taxon>Natrialbaceae</taxon>
        <taxon>Halobiforma</taxon>
    </lineage>
</organism>